<evidence type="ECO:0000256" key="8">
    <source>
        <dbReference type="PROSITE-ProRule" id="PRU00094"/>
    </source>
</evidence>
<evidence type="ECO:0000256" key="5">
    <source>
        <dbReference type="ARBA" id="ARBA00023015"/>
    </source>
</evidence>
<feature type="compositionally biased region" description="Polar residues" evidence="9">
    <location>
        <begin position="409"/>
        <end position="418"/>
    </location>
</feature>
<feature type="region of interest" description="Disordered" evidence="9">
    <location>
        <begin position="394"/>
        <end position="418"/>
    </location>
</feature>
<dbReference type="Proteomes" id="UP000192223">
    <property type="component" value="Unplaced"/>
</dbReference>
<evidence type="ECO:0000256" key="1">
    <source>
        <dbReference type="ARBA" id="ARBA00004123"/>
    </source>
</evidence>
<dbReference type="GO" id="GO:0008270">
    <property type="term" value="F:zinc ion binding"/>
    <property type="evidence" value="ECO:0007669"/>
    <property type="project" value="UniProtKB-KW"/>
</dbReference>
<evidence type="ECO:0000256" key="9">
    <source>
        <dbReference type="SAM" id="MobiDB-lite"/>
    </source>
</evidence>
<dbReference type="Pfam" id="PF00320">
    <property type="entry name" value="GATA"/>
    <property type="match status" value="1"/>
</dbReference>
<evidence type="ECO:0000256" key="4">
    <source>
        <dbReference type="ARBA" id="ARBA00022833"/>
    </source>
</evidence>
<evidence type="ECO:0000313" key="11">
    <source>
        <dbReference type="Proteomes" id="UP000192223"/>
    </source>
</evidence>
<organism evidence="11 12">
    <name type="scientific">Agrilus planipennis</name>
    <name type="common">Emerald ash borer</name>
    <name type="synonym">Agrilus marcopoli</name>
    <dbReference type="NCBI Taxonomy" id="224129"/>
    <lineage>
        <taxon>Eukaryota</taxon>
        <taxon>Metazoa</taxon>
        <taxon>Ecdysozoa</taxon>
        <taxon>Arthropoda</taxon>
        <taxon>Hexapoda</taxon>
        <taxon>Insecta</taxon>
        <taxon>Pterygota</taxon>
        <taxon>Neoptera</taxon>
        <taxon>Endopterygota</taxon>
        <taxon>Coleoptera</taxon>
        <taxon>Polyphaga</taxon>
        <taxon>Elateriformia</taxon>
        <taxon>Buprestoidea</taxon>
        <taxon>Buprestidae</taxon>
        <taxon>Agrilinae</taxon>
        <taxon>Agrilus</taxon>
    </lineage>
</organism>
<keyword evidence="2" id="KW-0479">Metal-binding</keyword>
<dbReference type="PRINTS" id="PR00619">
    <property type="entry name" value="GATAZNFINGER"/>
</dbReference>
<dbReference type="OrthoDB" id="515401at2759"/>
<dbReference type="RefSeq" id="XP_025829839.1">
    <property type="nucleotide sequence ID" value="XM_025974054.1"/>
</dbReference>
<dbReference type="KEGG" id="apln:108740680"/>
<gene>
    <name evidence="12" type="primary">LOC108740680</name>
</gene>
<evidence type="ECO:0000256" key="6">
    <source>
        <dbReference type="ARBA" id="ARBA00023163"/>
    </source>
</evidence>
<dbReference type="InParanoid" id="A0A7F5R3M4"/>
<feature type="domain" description="GATA-type" evidence="10">
    <location>
        <begin position="346"/>
        <end position="399"/>
    </location>
</feature>
<evidence type="ECO:0000256" key="3">
    <source>
        <dbReference type="ARBA" id="ARBA00022771"/>
    </source>
</evidence>
<sequence>MTTKPDYQRTYAVEGYTEEPDHYSPTSKQEGAELSPHSRSTTPLECLSYTDNQESGNYNPSTMRADDYLLYPRIDEVQIEDQNPQYLQVLDSVQGSPTNGSGSPSPGSPNRTAGFTHLNTLSPEEQQAGMESPQLTQLSTHISYTGNIDNNTVGNLSNPLYSRQVATYSTMPYYNNTASPDLVSPTNTQCWSNSGQSTPTLQLTEDYPKVSSSSGNGGSNPLPAFNRLPTAYHTPTHAGRFQPYSFPSRDTATNYADWQYAETTNSLPYGIMNTPTIQRGRQVAHNVALSASASLTAMAAEPGHGSVADYCRNYYGYNGATRGPLANRGPLNVTEEKSSRRLSASRRVGMMCANCTTKTTSLWRRNGHGETVCNACGLYYKLHGIERPKSMKKENIQTRKRKQKGMKDVNTNGTPLKNSGITLKQELDSSSDFPTDFRSIVCYNRFHDTSTNRTNYDVYDSNQNQKIPQYPAVSQHSPQISPYYDILPHNSPSPPSKTSSKRFVANI</sequence>
<dbReference type="GeneID" id="108740680"/>
<keyword evidence="4" id="KW-0862">Zinc</keyword>
<dbReference type="GO" id="GO:0045944">
    <property type="term" value="P:positive regulation of transcription by RNA polymerase II"/>
    <property type="evidence" value="ECO:0007669"/>
    <property type="project" value="TreeGrafter"/>
</dbReference>
<feature type="region of interest" description="Disordered" evidence="9">
    <location>
        <begin position="92"/>
        <end position="116"/>
    </location>
</feature>
<accession>A0A7F5R3M4</accession>
<feature type="compositionally biased region" description="Low complexity" evidence="9">
    <location>
        <begin position="95"/>
        <end position="110"/>
    </location>
</feature>
<proteinExistence type="predicted"/>
<keyword evidence="6" id="KW-0804">Transcription</keyword>
<evidence type="ECO:0000256" key="2">
    <source>
        <dbReference type="ARBA" id="ARBA00022723"/>
    </source>
</evidence>
<comment type="subcellular location">
    <subcellularLocation>
        <location evidence="1">Nucleus</location>
    </subcellularLocation>
</comment>
<dbReference type="CDD" id="cd00202">
    <property type="entry name" value="ZnF_GATA"/>
    <property type="match status" value="1"/>
</dbReference>
<name>A0A7F5R3M4_AGRPL</name>
<dbReference type="SMART" id="SM00401">
    <property type="entry name" value="ZnF_GATA"/>
    <property type="match status" value="1"/>
</dbReference>
<dbReference type="SUPFAM" id="SSF57716">
    <property type="entry name" value="Glucocorticoid receptor-like (DNA-binding domain)"/>
    <property type="match status" value="1"/>
</dbReference>
<dbReference type="GO" id="GO:0000981">
    <property type="term" value="F:DNA-binding transcription factor activity, RNA polymerase II-specific"/>
    <property type="evidence" value="ECO:0007669"/>
    <property type="project" value="TreeGrafter"/>
</dbReference>
<dbReference type="PROSITE" id="PS00344">
    <property type="entry name" value="GATA_ZN_FINGER_1"/>
    <property type="match status" value="1"/>
</dbReference>
<dbReference type="InterPro" id="IPR013088">
    <property type="entry name" value="Znf_NHR/GATA"/>
</dbReference>
<keyword evidence="7" id="KW-0539">Nucleus</keyword>
<keyword evidence="11" id="KW-1185">Reference proteome</keyword>
<dbReference type="GO" id="GO:0005634">
    <property type="term" value="C:nucleus"/>
    <property type="evidence" value="ECO:0007669"/>
    <property type="project" value="UniProtKB-SubCell"/>
</dbReference>
<dbReference type="PANTHER" id="PTHR10071:SF281">
    <property type="entry name" value="BOX A-BINDING FACTOR-RELATED"/>
    <property type="match status" value="1"/>
</dbReference>
<reference evidence="12" key="1">
    <citation type="submission" date="2025-08" db="UniProtKB">
        <authorList>
            <consortium name="RefSeq"/>
        </authorList>
    </citation>
    <scope>IDENTIFICATION</scope>
    <source>
        <tissue evidence="12">Entire body</tissue>
    </source>
</reference>
<dbReference type="Gene3D" id="3.30.50.10">
    <property type="entry name" value="Erythroid Transcription Factor GATA-1, subunit A"/>
    <property type="match status" value="1"/>
</dbReference>
<evidence type="ECO:0000259" key="10">
    <source>
        <dbReference type="PROSITE" id="PS50114"/>
    </source>
</evidence>
<keyword evidence="3 8" id="KW-0863">Zinc-finger</keyword>
<dbReference type="GO" id="GO:0045165">
    <property type="term" value="P:cell fate commitment"/>
    <property type="evidence" value="ECO:0007669"/>
    <property type="project" value="TreeGrafter"/>
</dbReference>
<feature type="compositionally biased region" description="Polar residues" evidence="9">
    <location>
        <begin position="37"/>
        <end position="62"/>
    </location>
</feature>
<feature type="region of interest" description="Disordered" evidence="9">
    <location>
        <begin position="1"/>
        <end position="63"/>
    </location>
</feature>
<keyword evidence="5" id="KW-0805">Transcription regulation</keyword>
<dbReference type="AlphaFoldDB" id="A0A7F5R3M4"/>
<dbReference type="GO" id="GO:0000122">
    <property type="term" value="P:negative regulation of transcription by RNA polymerase II"/>
    <property type="evidence" value="ECO:0007669"/>
    <property type="project" value="TreeGrafter"/>
</dbReference>
<dbReference type="PANTHER" id="PTHR10071">
    <property type="entry name" value="TRANSCRIPTION FACTOR GATA FAMILY MEMBER"/>
    <property type="match status" value="1"/>
</dbReference>
<dbReference type="InterPro" id="IPR000679">
    <property type="entry name" value="Znf_GATA"/>
</dbReference>
<dbReference type="GO" id="GO:0000978">
    <property type="term" value="F:RNA polymerase II cis-regulatory region sequence-specific DNA binding"/>
    <property type="evidence" value="ECO:0007669"/>
    <property type="project" value="TreeGrafter"/>
</dbReference>
<protein>
    <submittedName>
        <fullName evidence="12">Transcription factor GATA-4-like</fullName>
    </submittedName>
</protein>
<dbReference type="InterPro" id="IPR039355">
    <property type="entry name" value="Transcription_factor_GATA"/>
</dbReference>
<dbReference type="PROSITE" id="PS50114">
    <property type="entry name" value="GATA_ZN_FINGER_2"/>
    <property type="match status" value="1"/>
</dbReference>
<evidence type="ECO:0000313" key="12">
    <source>
        <dbReference type="RefSeq" id="XP_025829839.1"/>
    </source>
</evidence>
<dbReference type="FunFam" id="3.30.50.10:FF:000002">
    <property type="entry name" value="Gata transcription factor gatad"/>
    <property type="match status" value="1"/>
</dbReference>
<evidence type="ECO:0000256" key="7">
    <source>
        <dbReference type="ARBA" id="ARBA00023242"/>
    </source>
</evidence>